<dbReference type="PRINTS" id="PR00723">
    <property type="entry name" value="SUBTILISIN"/>
</dbReference>
<proteinExistence type="inferred from homology"/>
<dbReference type="InterPro" id="IPR003137">
    <property type="entry name" value="PA_domain"/>
</dbReference>
<name>A0ABZ0SPB2_9MICO</name>
<dbReference type="RefSeq" id="WP_320943329.1">
    <property type="nucleotide sequence ID" value="NZ_BAABEU010000011.1"/>
</dbReference>
<evidence type="ECO:0000256" key="8">
    <source>
        <dbReference type="PROSITE-ProRule" id="PRU01240"/>
    </source>
</evidence>
<dbReference type="SUPFAM" id="SSF52743">
    <property type="entry name" value="Subtilisin-like"/>
    <property type="match status" value="1"/>
</dbReference>
<evidence type="ECO:0000256" key="1">
    <source>
        <dbReference type="ARBA" id="ARBA00011073"/>
    </source>
</evidence>
<evidence type="ECO:0000256" key="7">
    <source>
        <dbReference type="ARBA" id="ARBA00022825"/>
    </source>
</evidence>
<feature type="active site" description="Charge relay system" evidence="8">
    <location>
        <position position="596"/>
    </location>
</feature>
<dbReference type="Pfam" id="PF02225">
    <property type="entry name" value="PA"/>
    <property type="match status" value="1"/>
</dbReference>
<feature type="active site" description="Charge relay system" evidence="8">
    <location>
        <position position="260"/>
    </location>
</feature>
<dbReference type="Pfam" id="PF00082">
    <property type="entry name" value="Peptidase_S8"/>
    <property type="match status" value="1"/>
</dbReference>
<keyword evidence="7 8" id="KW-0720">Serine protease</keyword>
<dbReference type="EMBL" id="CP139368">
    <property type="protein sequence ID" value="WPR90625.1"/>
    <property type="molecule type" value="Genomic_DNA"/>
</dbReference>
<feature type="domain" description="Peptidase S8/S53" evidence="12">
    <location>
        <begin position="173"/>
        <end position="636"/>
    </location>
</feature>
<dbReference type="InterPro" id="IPR036852">
    <property type="entry name" value="Peptidase_S8/S53_dom_sf"/>
</dbReference>
<dbReference type="SUPFAM" id="SSF52025">
    <property type="entry name" value="PA domain"/>
    <property type="match status" value="1"/>
</dbReference>
<dbReference type="PANTHER" id="PTHR43806:SF11">
    <property type="entry name" value="CEREVISIN-RELATED"/>
    <property type="match status" value="1"/>
</dbReference>
<comment type="similarity">
    <text evidence="1 8 9">Belongs to the peptidase S8 family.</text>
</comment>
<dbReference type="PROSITE" id="PS00136">
    <property type="entry name" value="SUBTILASE_ASP"/>
    <property type="match status" value="1"/>
</dbReference>
<accession>A0ABZ0SPB2</accession>
<keyword evidence="6 8" id="KW-0378">Hydrolase</keyword>
<dbReference type="Gene3D" id="2.60.40.10">
    <property type="entry name" value="Immunoglobulins"/>
    <property type="match status" value="1"/>
</dbReference>
<dbReference type="CDD" id="cd07474">
    <property type="entry name" value="Peptidases_S8_subtilisin_Vpr-like"/>
    <property type="match status" value="1"/>
</dbReference>
<feature type="chain" id="PRO_5045388040" evidence="11">
    <location>
        <begin position="24"/>
        <end position="1039"/>
    </location>
</feature>
<sequence length="1039" mass="103983">MHRRILAIAGAIALSIPATAAMAAPPSPDNGPAARFETTPRGATGANFVPASVAADGTVDVIVQMSGDPTSVVQAKQGRKLTAAERDSVKGTLKKQQDAIIGAIASKGGKVVAQMQSAYNGIQVSVPRKAVDAIAALPNVVAVYPARTYTLDNAVSVPFLGVPDVWQNTGFTGRNVKVGIIDTGIDYTHANFGGPGTVAAYTAAHANETQPADPALFGPTAPRVKGGTDLVGDSYNADPASATYQPTPHPDANPLDCQGHGSHVAGTAAGDGVNPDGSTYTGPYDSSTPAKSFKIGPGVAPQSDLYAIRVFGCEGSTDVVVPAIDWAVDHGMDVINMSLGSSFGGPGDADAVAASNAVGAGVVVVASAGNSGPNPYIVGSPSTGDGVISVAAVDSTATFPGANVATGGKNVSAINANGASLAGLPQMTVVRLTDDPNTAENEALGCSTEAYTKAGVVPGGNQLAVSLRGTCARVAKAIFAQKAGAAAALMINTSTDYPPFEGAILSNPDTGEAYTVTIPFLGVRSTDASAFVSGNPATVTAADLANPGFRGYASFSSGGPRNGDSGLGVDVAAPGVSIRSTAVGTGSDSEVLSGTSMAAPHVTGVAALAVQAHPTWSGNDVAQAVVSTADPSKVAHQKLTLGGVGLVNAAGVVATQVTASGDTYTTTDGKLSQTALNFGFQESAQGFKGTKTVQLTNHGDSPVTYTPTAEASTQSRASTVTFSVPSITVPAHGTAKFSVSLSAAPSAVPTSTAGTFGFYEISGDVLLTSGSSALRVPYLLVPRSLSRVSAQVSGQWMTNADSSKAITLRNPGAALPGQTDAYTWGLSDARDVSSSDTGYDVRAVGVQSWDVGGGDQLLVFAVNTWKKWNNAAENEFDIDLDTNGDGAADHIVFSADYGQVTSGTPDGRTGVFVYDIATRALGSTGFLASAPTDSSTALLPVFASDLGLSSTNGTFSYAAAGFSSVNGGSDGVAGVATYNPWTPALSFGDGGPAVAPGATQQLNVALSASAFAAQKPLGVMTVVPDNAAGESEALLTPVK</sequence>
<evidence type="ECO:0000256" key="11">
    <source>
        <dbReference type="SAM" id="SignalP"/>
    </source>
</evidence>
<evidence type="ECO:0000256" key="2">
    <source>
        <dbReference type="ARBA" id="ARBA00022512"/>
    </source>
</evidence>
<keyword evidence="15" id="KW-1185">Reference proteome</keyword>
<feature type="active site" description="Charge relay system" evidence="8">
    <location>
        <position position="182"/>
    </location>
</feature>
<keyword evidence="3" id="KW-0964">Secreted</keyword>
<evidence type="ECO:0000259" key="13">
    <source>
        <dbReference type="Pfam" id="PF02225"/>
    </source>
</evidence>
<dbReference type="Gene3D" id="3.40.50.200">
    <property type="entry name" value="Peptidase S8/S53 domain"/>
    <property type="match status" value="2"/>
</dbReference>
<evidence type="ECO:0000313" key="14">
    <source>
        <dbReference type="EMBL" id="WPR90625.1"/>
    </source>
</evidence>
<dbReference type="Proteomes" id="UP001323798">
    <property type="component" value="Chromosome"/>
</dbReference>
<evidence type="ECO:0000313" key="15">
    <source>
        <dbReference type="Proteomes" id="UP001323798"/>
    </source>
</evidence>
<keyword evidence="4 8" id="KW-0645">Protease</keyword>
<dbReference type="PROSITE" id="PS00138">
    <property type="entry name" value="SUBTILASE_SER"/>
    <property type="match status" value="1"/>
</dbReference>
<dbReference type="InterPro" id="IPR050131">
    <property type="entry name" value="Peptidase_S8_subtilisin-like"/>
</dbReference>
<dbReference type="InterPro" id="IPR015500">
    <property type="entry name" value="Peptidase_S8_subtilisin-rel"/>
</dbReference>
<feature type="domain" description="PA" evidence="13">
    <location>
        <begin position="442"/>
        <end position="529"/>
    </location>
</feature>
<evidence type="ECO:0000256" key="10">
    <source>
        <dbReference type="SAM" id="MobiDB-lite"/>
    </source>
</evidence>
<evidence type="ECO:0000256" key="4">
    <source>
        <dbReference type="ARBA" id="ARBA00022670"/>
    </source>
</evidence>
<evidence type="ECO:0000256" key="6">
    <source>
        <dbReference type="ARBA" id="ARBA00022801"/>
    </source>
</evidence>
<dbReference type="InterPro" id="IPR034213">
    <property type="entry name" value="S8_Vpr-like"/>
</dbReference>
<keyword evidence="5 11" id="KW-0732">Signal</keyword>
<dbReference type="PROSITE" id="PS51892">
    <property type="entry name" value="SUBTILASE"/>
    <property type="match status" value="1"/>
</dbReference>
<dbReference type="InterPro" id="IPR022398">
    <property type="entry name" value="Peptidase_S8_His-AS"/>
</dbReference>
<evidence type="ECO:0000256" key="3">
    <source>
        <dbReference type="ARBA" id="ARBA00022525"/>
    </source>
</evidence>
<dbReference type="InterPro" id="IPR023827">
    <property type="entry name" value="Peptidase_S8_Asp-AS"/>
</dbReference>
<dbReference type="InterPro" id="IPR023828">
    <property type="entry name" value="Peptidase_S8_Ser-AS"/>
</dbReference>
<evidence type="ECO:0000259" key="12">
    <source>
        <dbReference type="Pfam" id="PF00082"/>
    </source>
</evidence>
<protein>
    <submittedName>
        <fullName evidence="14">S8 family serine peptidase</fullName>
    </submittedName>
</protein>
<dbReference type="PROSITE" id="PS00137">
    <property type="entry name" value="SUBTILASE_HIS"/>
    <property type="match status" value="1"/>
</dbReference>
<organism evidence="14 15">
    <name type="scientific">Microbacterium rhizosphaerae</name>
    <dbReference type="NCBI Taxonomy" id="1678237"/>
    <lineage>
        <taxon>Bacteria</taxon>
        <taxon>Bacillati</taxon>
        <taxon>Actinomycetota</taxon>
        <taxon>Actinomycetes</taxon>
        <taxon>Micrococcales</taxon>
        <taxon>Microbacteriaceae</taxon>
        <taxon>Microbacterium</taxon>
    </lineage>
</organism>
<reference evidence="14 15" key="1">
    <citation type="submission" date="2023-11" db="EMBL/GenBank/DDBJ databases">
        <title>Genome sequence of Microbacterium rhizosphaerae KACC 19337.</title>
        <authorList>
            <person name="Choi H."/>
            <person name="Kim S."/>
            <person name="Kim Y."/>
            <person name="Kwon S.-W."/>
            <person name="Heo J."/>
        </authorList>
    </citation>
    <scope>NUCLEOTIDE SEQUENCE [LARGE SCALE GENOMIC DNA]</scope>
    <source>
        <strain evidence="14 15">KACC 19337</strain>
    </source>
</reference>
<dbReference type="InterPro" id="IPR000209">
    <property type="entry name" value="Peptidase_S8/S53_dom"/>
</dbReference>
<dbReference type="PANTHER" id="PTHR43806">
    <property type="entry name" value="PEPTIDASE S8"/>
    <property type="match status" value="1"/>
</dbReference>
<evidence type="ECO:0000256" key="9">
    <source>
        <dbReference type="RuleBase" id="RU003355"/>
    </source>
</evidence>
<keyword evidence="2" id="KW-0134">Cell wall</keyword>
<dbReference type="InterPro" id="IPR013783">
    <property type="entry name" value="Ig-like_fold"/>
</dbReference>
<gene>
    <name evidence="14" type="ORF">SM116_04860</name>
</gene>
<evidence type="ECO:0000256" key="5">
    <source>
        <dbReference type="ARBA" id="ARBA00022729"/>
    </source>
</evidence>
<feature type="region of interest" description="Disordered" evidence="10">
    <location>
        <begin position="21"/>
        <end position="42"/>
    </location>
</feature>
<feature type="signal peptide" evidence="11">
    <location>
        <begin position="1"/>
        <end position="23"/>
    </location>
</feature>
<dbReference type="InterPro" id="IPR046450">
    <property type="entry name" value="PA_dom_sf"/>
</dbReference>